<dbReference type="Proteomes" id="UP000631421">
    <property type="component" value="Unassembled WGS sequence"/>
</dbReference>
<feature type="signal peptide" evidence="1">
    <location>
        <begin position="1"/>
        <end position="21"/>
    </location>
</feature>
<feature type="chain" id="PRO_5037735453" evidence="1">
    <location>
        <begin position="22"/>
        <end position="295"/>
    </location>
</feature>
<dbReference type="AlphaFoldDB" id="A0A926UXL9"/>
<gene>
    <name evidence="2" type="ORF">H6F44_22650</name>
</gene>
<sequence>MRQLGVLAFALLAYMATQSGAVEARRAGDEFLNNSVPRNLLKPIPSTSAPSPKFSQGLFDRLSNQLLQAVKARDTDQVIKIFNTMEQQGAIPQPPRFAAVDPEFDALNRRLHELVKARDWVSVLRYVDAMTVYNKPFNKQRADALKAYRPKIEKISYYYIAPLQVNNTASGGITVTGQTNLPENFRLELDVITGFRDDVRTFDGMPIYRFADLVEQEKFTTVSNRRFSFKVSRFEKNPDGACAIHLGSPPKTNISFPQQPPEIIRILGRSFEFLDGPQVLKGSKHVILMTQNFSC</sequence>
<evidence type="ECO:0000313" key="3">
    <source>
        <dbReference type="Proteomes" id="UP000631421"/>
    </source>
</evidence>
<keyword evidence="3" id="KW-1185">Reference proteome</keyword>
<proteinExistence type="predicted"/>
<reference evidence="2" key="2">
    <citation type="submission" date="2020-08" db="EMBL/GenBank/DDBJ databases">
        <authorList>
            <person name="Chen M."/>
            <person name="Teng W."/>
            <person name="Zhao L."/>
            <person name="Hu C."/>
            <person name="Zhou Y."/>
            <person name="Han B."/>
            <person name="Song L."/>
            <person name="Shu W."/>
        </authorList>
    </citation>
    <scope>NUCLEOTIDE SEQUENCE</scope>
    <source>
        <strain evidence="2">FACHB-1277</strain>
    </source>
</reference>
<dbReference type="EMBL" id="JACJPY010000172">
    <property type="protein sequence ID" value="MBD2152888.1"/>
    <property type="molecule type" value="Genomic_DNA"/>
</dbReference>
<organism evidence="2 3">
    <name type="scientific">Pseudanabaena cinerea FACHB-1277</name>
    <dbReference type="NCBI Taxonomy" id="2949581"/>
    <lineage>
        <taxon>Bacteria</taxon>
        <taxon>Bacillati</taxon>
        <taxon>Cyanobacteriota</taxon>
        <taxon>Cyanophyceae</taxon>
        <taxon>Pseudanabaenales</taxon>
        <taxon>Pseudanabaenaceae</taxon>
        <taxon>Pseudanabaena</taxon>
        <taxon>Pseudanabaena cinerea</taxon>
    </lineage>
</organism>
<name>A0A926UXL9_9CYAN</name>
<evidence type="ECO:0000313" key="2">
    <source>
        <dbReference type="EMBL" id="MBD2152888.1"/>
    </source>
</evidence>
<comment type="caution">
    <text evidence="2">The sequence shown here is derived from an EMBL/GenBank/DDBJ whole genome shotgun (WGS) entry which is preliminary data.</text>
</comment>
<evidence type="ECO:0000256" key="1">
    <source>
        <dbReference type="SAM" id="SignalP"/>
    </source>
</evidence>
<protein>
    <submittedName>
        <fullName evidence="2">Uncharacterized protein</fullName>
    </submittedName>
</protein>
<keyword evidence="1" id="KW-0732">Signal</keyword>
<accession>A0A926UXL9</accession>
<dbReference type="RefSeq" id="WP_190353341.1">
    <property type="nucleotide sequence ID" value="NZ_JACJPY010000172.1"/>
</dbReference>
<reference evidence="2" key="1">
    <citation type="journal article" date="2015" name="ISME J.">
        <title>Draft Genome Sequence of Streptomyces incarnatus NRRL8089, which Produces the Nucleoside Antibiotic Sinefungin.</title>
        <authorList>
            <person name="Oshima K."/>
            <person name="Hattori M."/>
            <person name="Shimizu H."/>
            <person name="Fukuda K."/>
            <person name="Nemoto M."/>
            <person name="Inagaki K."/>
            <person name="Tamura T."/>
        </authorList>
    </citation>
    <scope>NUCLEOTIDE SEQUENCE</scope>
    <source>
        <strain evidence="2">FACHB-1277</strain>
    </source>
</reference>